<evidence type="ECO:0000313" key="3">
    <source>
        <dbReference type="WBParaSite" id="SVE_0691400.1"/>
    </source>
</evidence>
<reference evidence="2" key="1">
    <citation type="submission" date="2014-07" db="EMBL/GenBank/DDBJ databases">
        <authorList>
            <person name="Martin A.A"/>
            <person name="De Silva N."/>
        </authorList>
    </citation>
    <scope>NUCLEOTIDE SEQUENCE</scope>
</reference>
<dbReference type="Proteomes" id="UP000035680">
    <property type="component" value="Unassembled WGS sequence"/>
</dbReference>
<accession>A0A0K0FDI8</accession>
<protein>
    <submittedName>
        <fullName evidence="3">Uncharacterized protein</fullName>
    </submittedName>
</protein>
<dbReference type="WBParaSite" id="SVE_0691400.1">
    <property type="protein sequence ID" value="SVE_0691400.1"/>
    <property type="gene ID" value="SVE_0691400"/>
</dbReference>
<organism evidence="2 3">
    <name type="scientific">Strongyloides venezuelensis</name>
    <name type="common">Threadworm</name>
    <dbReference type="NCBI Taxonomy" id="75913"/>
    <lineage>
        <taxon>Eukaryota</taxon>
        <taxon>Metazoa</taxon>
        <taxon>Ecdysozoa</taxon>
        <taxon>Nematoda</taxon>
        <taxon>Chromadorea</taxon>
        <taxon>Rhabditida</taxon>
        <taxon>Tylenchina</taxon>
        <taxon>Panagrolaimomorpha</taxon>
        <taxon>Strongyloidoidea</taxon>
        <taxon>Strongyloididae</taxon>
        <taxon>Strongyloides</taxon>
    </lineage>
</organism>
<reference evidence="3" key="2">
    <citation type="submission" date="2015-08" db="UniProtKB">
        <authorList>
            <consortium name="WormBaseParasite"/>
        </authorList>
    </citation>
    <scope>IDENTIFICATION</scope>
</reference>
<keyword evidence="2" id="KW-1185">Reference proteome</keyword>
<evidence type="ECO:0000256" key="1">
    <source>
        <dbReference type="SAM" id="SignalP"/>
    </source>
</evidence>
<evidence type="ECO:0000313" key="2">
    <source>
        <dbReference type="Proteomes" id="UP000035680"/>
    </source>
</evidence>
<proteinExistence type="predicted"/>
<feature type="signal peptide" evidence="1">
    <location>
        <begin position="1"/>
        <end position="20"/>
    </location>
</feature>
<feature type="chain" id="PRO_5005329530" evidence="1">
    <location>
        <begin position="21"/>
        <end position="83"/>
    </location>
</feature>
<keyword evidence="1" id="KW-0732">Signal</keyword>
<dbReference type="AlphaFoldDB" id="A0A0K0FDI8"/>
<name>A0A0K0FDI8_STRVS</name>
<sequence>MKYTLVFLTIFVLILSVIQGESLNDESESREYEPHIRDKRQWGWGMRRGWGGMGGMGRWGGMGMYPRWGMGGMGMMNPWMMYG</sequence>